<organism evidence="3 4">
    <name type="scientific">Xylaria arbuscula</name>
    <dbReference type="NCBI Taxonomy" id="114810"/>
    <lineage>
        <taxon>Eukaryota</taxon>
        <taxon>Fungi</taxon>
        <taxon>Dikarya</taxon>
        <taxon>Ascomycota</taxon>
        <taxon>Pezizomycotina</taxon>
        <taxon>Sordariomycetes</taxon>
        <taxon>Xylariomycetidae</taxon>
        <taxon>Xylariales</taxon>
        <taxon>Xylariaceae</taxon>
        <taxon>Xylaria</taxon>
    </lineage>
</organism>
<dbReference type="EMBL" id="JANPWZ010002666">
    <property type="protein sequence ID" value="KAJ3556991.1"/>
    <property type="molecule type" value="Genomic_DNA"/>
</dbReference>
<accession>A0A9W8N5M5</accession>
<proteinExistence type="predicted"/>
<dbReference type="VEuPathDB" id="FungiDB:F4678DRAFT_456170"/>
<protein>
    <submittedName>
        <fullName evidence="3">Uncharacterized protein</fullName>
    </submittedName>
</protein>
<keyword evidence="1" id="KW-0472">Membrane</keyword>
<comment type="caution">
    <text evidence="3">The sequence shown here is derived from an EMBL/GenBank/DDBJ whole genome shotgun (WGS) entry which is preliminary data.</text>
</comment>
<name>A0A9W8N5M5_9PEZI</name>
<feature type="transmembrane region" description="Helical" evidence="1">
    <location>
        <begin position="144"/>
        <end position="164"/>
    </location>
</feature>
<feature type="transmembrane region" description="Helical" evidence="1">
    <location>
        <begin position="86"/>
        <end position="107"/>
    </location>
</feature>
<feature type="signal peptide" evidence="2">
    <location>
        <begin position="1"/>
        <end position="22"/>
    </location>
</feature>
<gene>
    <name evidence="3" type="ORF">NPX13_g10021</name>
</gene>
<evidence type="ECO:0000313" key="3">
    <source>
        <dbReference type="EMBL" id="KAJ3556991.1"/>
    </source>
</evidence>
<dbReference type="Proteomes" id="UP001148614">
    <property type="component" value="Unassembled WGS sequence"/>
</dbReference>
<feature type="transmembrane region" description="Helical" evidence="1">
    <location>
        <begin position="28"/>
        <end position="46"/>
    </location>
</feature>
<keyword evidence="2" id="KW-0732">Signal</keyword>
<feature type="transmembrane region" description="Helical" evidence="1">
    <location>
        <begin position="113"/>
        <end position="137"/>
    </location>
</feature>
<keyword evidence="4" id="KW-1185">Reference proteome</keyword>
<keyword evidence="1" id="KW-1133">Transmembrane helix</keyword>
<sequence>MCFLGTQILLALVLVITGGYLANHVNGFQSSFVTVTATLCYCAVIVPRRSHAVITFGIIVNVVTEWIRQAELFGPTLGVPLTKMRFIPGLLALSYIGSLAPDLFLLLGQWPEIALIVVCILHRLSIAAIVPTYRLFYQHTPIPWLWVAGNILGATALFGALGLNSLGCRLYLYAVSSAFEIGFSIAIILAKYQNNTMTTLFNSRPPLDNNREMFSESQLKPGSRFSVDSERPSSRWDFWKGR</sequence>
<reference evidence="3" key="1">
    <citation type="submission" date="2022-07" db="EMBL/GenBank/DDBJ databases">
        <title>Genome Sequence of Xylaria arbuscula.</title>
        <authorList>
            <person name="Buettner E."/>
        </authorList>
    </citation>
    <scope>NUCLEOTIDE SEQUENCE</scope>
    <source>
        <strain evidence="3">VT107</strain>
    </source>
</reference>
<feature type="transmembrane region" description="Helical" evidence="1">
    <location>
        <begin position="170"/>
        <end position="190"/>
    </location>
</feature>
<feature type="chain" id="PRO_5040717967" evidence="2">
    <location>
        <begin position="23"/>
        <end position="242"/>
    </location>
</feature>
<evidence type="ECO:0000313" key="4">
    <source>
        <dbReference type="Proteomes" id="UP001148614"/>
    </source>
</evidence>
<evidence type="ECO:0000256" key="2">
    <source>
        <dbReference type="SAM" id="SignalP"/>
    </source>
</evidence>
<keyword evidence="1" id="KW-0812">Transmembrane</keyword>
<evidence type="ECO:0000256" key="1">
    <source>
        <dbReference type="SAM" id="Phobius"/>
    </source>
</evidence>
<dbReference type="AlphaFoldDB" id="A0A9W8N5M5"/>